<evidence type="ECO:0000256" key="10">
    <source>
        <dbReference type="ARBA" id="ARBA00049233"/>
    </source>
</evidence>
<dbReference type="PANTHER" id="PTHR22604">
    <property type="entry name" value="OXIDOREDUCTASES"/>
    <property type="match status" value="1"/>
</dbReference>
<dbReference type="Pfam" id="PF22725">
    <property type="entry name" value="GFO_IDH_MocA_C3"/>
    <property type="match status" value="1"/>
</dbReference>
<dbReference type="Gene3D" id="3.40.50.720">
    <property type="entry name" value="NAD(P)-binding Rossmann-like Domain"/>
    <property type="match status" value="1"/>
</dbReference>
<dbReference type="Pfam" id="PF01408">
    <property type="entry name" value="GFO_IDH_MocA"/>
    <property type="match status" value="1"/>
</dbReference>
<comment type="similarity">
    <text evidence="1">Belongs to the Gfo/Idh/MocA family.</text>
</comment>
<comment type="caution">
    <text evidence="13">The sequence shown here is derived from an EMBL/GenBank/DDBJ whole genome shotgun (WGS) entry which is preliminary data.</text>
</comment>
<gene>
    <name evidence="13" type="ORF">ABMA27_006633</name>
</gene>
<evidence type="ECO:0000313" key="14">
    <source>
        <dbReference type="Proteomes" id="UP001549920"/>
    </source>
</evidence>
<accession>A0ABR3IJT9</accession>
<dbReference type="InterPro" id="IPR050984">
    <property type="entry name" value="Gfo/Idh/MocA_domain"/>
</dbReference>
<evidence type="ECO:0000256" key="1">
    <source>
        <dbReference type="ARBA" id="ARBA00010928"/>
    </source>
</evidence>
<evidence type="ECO:0000259" key="11">
    <source>
        <dbReference type="Pfam" id="PF01408"/>
    </source>
</evidence>
<name>A0ABR3IJT9_LOXSC</name>
<evidence type="ECO:0000256" key="6">
    <source>
        <dbReference type="ARBA" id="ARBA00042926"/>
    </source>
</evidence>
<dbReference type="InterPro" id="IPR000683">
    <property type="entry name" value="Gfo/Idh/MocA-like_OxRdtase_N"/>
</dbReference>
<reference evidence="13 14" key="1">
    <citation type="submission" date="2024-06" db="EMBL/GenBank/DDBJ databases">
        <title>A chromosome-level genome assembly of beet webworm, Loxostege sticticalis.</title>
        <authorList>
            <person name="Zhang Y."/>
        </authorList>
    </citation>
    <scope>NUCLEOTIDE SEQUENCE [LARGE SCALE GENOMIC DNA]</scope>
    <source>
        <strain evidence="13">AQ026</strain>
        <tissue evidence="13">Whole body</tissue>
    </source>
</reference>
<dbReference type="EMBL" id="JBEUOH010000002">
    <property type="protein sequence ID" value="KAL0901354.1"/>
    <property type="molecule type" value="Genomic_DNA"/>
</dbReference>
<feature type="domain" description="Gfo/Idh/MocA-like oxidoreductase N-terminal" evidence="11">
    <location>
        <begin position="3"/>
        <end position="122"/>
    </location>
</feature>
<evidence type="ECO:0000256" key="5">
    <source>
        <dbReference type="ARBA" id="ARBA00040603"/>
    </source>
</evidence>
<evidence type="ECO:0000256" key="9">
    <source>
        <dbReference type="ARBA" id="ARBA00047423"/>
    </source>
</evidence>
<evidence type="ECO:0000256" key="7">
    <source>
        <dbReference type="ARBA" id="ARBA00042988"/>
    </source>
</evidence>
<keyword evidence="14" id="KW-1185">Reference proteome</keyword>
<dbReference type="InterPro" id="IPR055170">
    <property type="entry name" value="GFO_IDH_MocA-like_dom"/>
</dbReference>
<evidence type="ECO:0000259" key="12">
    <source>
        <dbReference type="Pfam" id="PF22725"/>
    </source>
</evidence>
<protein>
    <recommendedName>
        <fullName evidence="5">Trans-1,2-dihydrobenzene-1,2-diol dehydrogenase</fullName>
        <ecNumber evidence="4">1.1.1.179</ecNumber>
        <ecNumber evidence="3">1.3.1.20</ecNumber>
    </recommendedName>
    <alternativeName>
        <fullName evidence="8">D-xylose 1-dehydrogenase</fullName>
    </alternativeName>
    <alternativeName>
        <fullName evidence="7">D-xylose-NADP dehydrogenase</fullName>
    </alternativeName>
    <alternativeName>
        <fullName evidence="6">Dimeric dihydrodiol dehydrogenase</fullName>
    </alternativeName>
</protein>
<dbReference type="EC" id="1.3.1.20" evidence="3"/>
<dbReference type="InterPro" id="IPR036291">
    <property type="entry name" value="NAD(P)-bd_dom_sf"/>
</dbReference>
<dbReference type="PANTHER" id="PTHR22604:SF105">
    <property type="entry name" value="TRANS-1,2-DIHYDROBENZENE-1,2-DIOL DEHYDROGENASE"/>
    <property type="match status" value="1"/>
</dbReference>
<organism evidence="13 14">
    <name type="scientific">Loxostege sticticalis</name>
    <name type="common">Beet webworm moth</name>
    <dbReference type="NCBI Taxonomy" id="481309"/>
    <lineage>
        <taxon>Eukaryota</taxon>
        <taxon>Metazoa</taxon>
        <taxon>Ecdysozoa</taxon>
        <taxon>Arthropoda</taxon>
        <taxon>Hexapoda</taxon>
        <taxon>Insecta</taxon>
        <taxon>Pterygota</taxon>
        <taxon>Neoptera</taxon>
        <taxon>Endopterygota</taxon>
        <taxon>Lepidoptera</taxon>
        <taxon>Glossata</taxon>
        <taxon>Ditrysia</taxon>
        <taxon>Pyraloidea</taxon>
        <taxon>Crambidae</taxon>
        <taxon>Pyraustinae</taxon>
        <taxon>Loxostege</taxon>
    </lineage>
</organism>
<comment type="catalytic activity">
    <reaction evidence="10">
        <text>D-xylose + NADP(+) = D-xylono-1,5-lactone + NADPH + H(+)</text>
        <dbReference type="Rhea" id="RHEA:22000"/>
        <dbReference type="ChEBI" id="CHEBI:15378"/>
        <dbReference type="ChEBI" id="CHEBI:15867"/>
        <dbReference type="ChEBI" id="CHEBI:53455"/>
        <dbReference type="ChEBI" id="CHEBI:57783"/>
        <dbReference type="ChEBI" id="CHEBI:58349"/>
        <dbReference type="EC" id="1.1.1.179"/>
    </reaction>
</comment>
<dbReference type="EC" id="1.1.1.179" evidence="4"/>
<dbReference type="SUPFAM" id="SSF55347">
    <property type="entry name" value="Glyceraldehyde-3-phosphate dehydrogenase-like, C-terminal domain"/>
    <property type="match status" value="1"/>
</dbReference>
<evidence type="ECO:0000256" key="3">
    <source>
        <dbReference type="ARBA" id="ARBA00038853"/>
    </source>
</evidence>
<evidence type="ECO:0000256" key="4">
    <source>
        <dbReference type="ARBA" id="ARBA00038984"/>
    </source>
</evidence>
<evidence type="ECO:0000256" key="8">
    <source>
        <dbReference type="ARBA" id="ARBA00043025"/>
    </source>
</evidence>
<evidence type="ECO:0000313" key="13">
    <source>
        <dbReference type="EMBL" id="KAL0901354.1"/>
    </source>
</evidence>
<evidence type="ECO:0000256" key="2">
    <source>
        <dbReference type="ARBA" id="ARBA00023002"/>
    </source>
</evidence>
<proteinExistence type="inferred from homology"/>
<comment type="catalytic activity">
    <reaction evidence="9">
        <text>(1R,2R)-1,2-dihydrobenzene-1,2-diol + NADP(+) = catechol + NADPH + H(+)</text>
        <dbReference type="Rhea" id="RHEA:16729"/>
        <dbReference type="ChEBI" id="CHEBI:10702"/>
        <dbReference type="ChEBI" id="CHEBI:15378"/>
        <dbReference type="ChEBI" id="CHEBI:18135"/>
        <dbReference type="ChEBI" id="CHEBI:57783"/>
        <dbReference type="ChEBI" id="CHEBI:58349"/>
        <dbReference type="EC" id="1.3.1.20"/>
    </reaction>
</comment>
<sequence length="318" mass="35616">MTLRWGIVTAGKISHDFVNAFNSYPNVGEQIIAAVAARDMNRATEFAKLHKIGKVFDSYQKMAESNDIDIAYIGALNPDHYHITKLFLENGKHVLCEKPLCLNHKQVQSLVNISKQNKLFLMEAIWSRFSPVYLALEKEIQAGKLGEIKHVEANFGAPIATVDRLRKKELGGSAVLDIGVYTLQFAQFVFKDEPIKVTYEGGKRAVLNVDSTVMLWNKATVVGTKGRMTEPLNFPHTLIHLDGTVEKHSLHTSNIPYVCDNTAAGLVYQALEVEKCIRKGLLESPRMSHKDSLVLAKLEDAVRKQIGVHYDVDDEEFP</sequence>
<dbReference type="Proteomes" id="UP001549920">
    <property type="component" value="Unassembled WGS sequence"/>
</dbReference>
<feature type="domain" description="GFO/IDH/MocA-like oxidoreductase" evidence="12">
    <location>
        <begin position="133"/>
        <end position="213"/>
    </location>
</feature>
<dbReference type="Gene3D" id="3.30.360.10">
    <property type="entry name" value="Dihydrodipicolinate Reductase, domain 2"/>
    <property type="match status" value="2"/>
</dbReference>
<keyword evidence="2" id="KW-0560">Oxidoreductase</keyword>
<dbReference type="SUPFAM" id="SSF51735">
    <property type="entry name" value="NAD(P)-binding Rossmann-fold domains"/>
    <property type="match status" value="1"/>
</dbReference>